<organism evidence="1 2">
    <name type="scientific">Streptacidiphilus jeojiensis</name>
    <dbReference type="NCBI Taxonomy" id="3229225"/>
    <lineage>
        <taxon>Bacteria</taxon>
        <taxon>Bacillati</taxon>
        <taxon>Actinomycetota</taxon>
        <taxon>Actinomycetes</taxon>
        <taxon>Kitasatosporales</taxon>
        <taxon>Streptomycetaceae</taxon>
        <taxon>Streptacidiphilus</taxon>
    </lineage>
</organism>
<proteinExistence type="predicted"/>
<comment type="caution">
    <text evidence="1">The sequence shown here is derived from an EMBL/GenBank/DDBJ whole genome shotgun (WGS) entry which is preliminary data.</text>
</comment>
<reference evidence="1 2" key="1">
    <citation type="submission" date="2024-06" db="EMBL/GenBank/DDBJ databases">
        <authorList>
            <person name="Lee S.D."/>
        </authorList>
    </citation>
    <scope>NUCLEOTIDE SEQUENCE [LARGE SCALE GENOMIC DNA]</scope>
    <source>
        <strain evidence="1 2">N1-10</strain>
    </source>
</reference>
<dbReference type="Proteomes" id="UP001592581">
    <property type="component" value="Unassembled WGS sequence"/>
</dbReference>
<evidence type="ECO:0000313" key="2">
    <source>
        <dbReference type="Proteomes" id="UP001592581"/>
    </source>
</evidence>
<keyword evidence="2" id="KW-1185">Reference proteome</keyword>
<name>A0ABV6XXE8_9ACTN</name>
<dbReference type="EMBL" id="JBEUKS010000014">
    <property type="protein sequence ID" value="MFC1442926.1"/>
    <property type="molecule type" value="Genomic_DNA"/>
</dbReference>
<protein>
    <recommendedName>
        <fullName evidence="3">Transposase</fullName>
    </recommendedName>
</protein>
<accession>A0ABV6XXE8</accession>
<dbReference type="RefSeq" id="WP_380568022.1">
    <property type="nucleotide sequence ID" value="NZ_JBEUKS010000014.1"/>
</dbReference>
<gene>
    <name evidence="1" type="ORF">ABUW04_32225</name>
</gene>
<evidence type="ECO:0000313" key="1">
    <source>
        <dbReference type="EMBL" id="MFC1442926.1"/>
    </source>
</evidence>
<evidence type="ECO:0008006" key="3">
    <source>
        <dbReference type="Google" id="ProtNLM"/>
    </source>
</evidence>
<sequence>MNINPIDRYAKEPPRAWVGHIWNATWREKSGLYARGKILDVAPGRVLVHWLGSGRRSPQWVSTDQGTISRSAVKDFLDGAPPTPLE</sequence>